<dbReference type="PROSITE" id="PS51384">
    <property type="entry name" value="FAD_FR"/>
    <property type="match status" value="1"/>
</dbReference>
<proteinExistence type="predicted"/>
<keyword evidence="3" id="KW-1185">Reference proteome</keyword>
<sequence length="240" mass="26411">MASSTITLIRSQKVAEGTLALYFEKPAGFEFKAGQCARLQLIDPPETDEQGNGRIFSLASAPFEKELMMATRLRQSAFKRVLAGLAPGTELVLKGPYGSFTLHHDQAVPAVLITGGIGVTPLRSMLLQARHERQAPPLVVFYANRRPEDAAFLDDLTLACNELPHCTLVPTMTRMAESGRPWQGETGYLDQAMLARYVPDLSRPLYYLDGPPGMVDAMQRLLNRAGVADDNIRVEEFAGY</sequence>
<gene>
    <name evidence="2" type="ORF">C7H85_13880</name>
</gene>
<dbReference type="CDD" id="cd00322">
    <property type="entry name" value="FNR_like"/>
    <property type="match status" value="1"/>
</dbReference>
<dbReference type="PRINTS" id="PR00410">
    <property type="entry name" value="PHEHYDRXLASE"/>
</dbReference>
<name>A0A2P7R2H5_9GAMM</name>
<dbReference type="GO" id="GO:0016491">
    <property type="term" value="F:oxidoreductase activity"/>
    <property type="evidence" value="ECO:0007669"/>
    <property type="project" value="InterPro"/>
</dbReference>
<dbReference type="SUPFAM" id="SSF52343">
    <property type="entry name" value="Ferredoxin reductase-like, C-terminal NADP-linked domain"/>
    <property type="match status" value="1"/>
</dbReference>
<comment type="caution">
    <text evidence="2">The sequence shown here is derived from an EMBL/GenBank/DDBJ whole genome shotgun (WGS) entry which is preliminary data.</text>
</comment>
<dbReference type="InterPro" id="IPR050415">
    <property type="entry name" value="MRET"/>
</dbReference>
<protein>
    <submittedName>
        <fullName evidence="2">Oxidoreductase</fullName>
    </submittedName>
</protein>
<dbReference type="PANTHER" id="PTHR47354">
    <property type="entry name" value="NADH OXIDOREDUCTASE HCR"/>
    <property type="match status" value="1"/>
</dbReference>
<dbReference type="RefSeq" id="WP_106730293.1">
    <property type="nucleotide sequence ID" value="NZ_PXYG01000006.1"/>
</dbReference>
<dbReference type="InterPro" id="IPR001433">
    <property type="entry name" value="OxRdtase_FAD/NAD-bd"/>
</dbReference>
<dbReference type="InterPro" id="IPR017927">
    <property type="entry name" value="FAD-bd_FR_type"/>
</dbReference>
<accession>A0A2P7R2H5</accession>
<evidence type="ECO:0000313" key="2">
    <source>
        <dbReference type="EMBL" id="PSJ44409.1"/>
    </source>
</evidence>
<dbReference type="Gene3D" id="2.40.30.10">
    <property type="entry name" value="Translation factors"/>
    <property type="match status" value="1"/>
</dbReference>
<dbReference type="EMBL" id="PXYG01000006">
    <property type="protein sequence ID" value="PSJ44409.1"/>
    <property type="molecule type" value="Genomic_DNA"/>
</dbReference>
<dbReference type="Pfam" id="PF00175">
    <property type="entry name" value="NAD_binding_1"/>
    <property type="match status" value="1"/>
</dbReference>
<dbReference type="AlphaFoldDB" id="A0A2P7R2H5"/>
<dbReference type="InterPro" id="IPR017938">
    <property type="entry name" value="Riboflavin_synthase-like_b-brl"/>
</dbReference>
<evidence type="ECO:0000259" key="1">
    <source>
        <dbReference type="PROSITE" id="PS51384"/>
    </source>
</evidence>
<evidence type="ECO:0000313" key="3">
    <source>
        <dbReference type="Proteomes" id="UP000240243"/>
    </source>
</evidence>
<dbReference type="PANTHER" id="PTHR47354:SF5">
    <property type="entry name" value="PROTEIN RFBI"/>
    <property type="match status" value="1"/>
</dbReference>
<dbReference type="SUPFAM" id="SSF63380">
    <property type="entry name" value="Riboflavin synthase domain-like"/>
    <property type="match status" value="1"/>
</dbReference>
<dbReference type="Proteomes" id="UP000240243">
    <property type="component" value="Unassembled WGS sequence"/>
</dbReference>
<dbReference type="InterPro" id="IPR039261">
    <property type="entry name" value="FNR_nucleotide-bd"/>
</dbReference>
<reference evidence="2 3" key="1">
    <citation type="submission" date="2018-03" db="EMBL/GenBank/DDBJ databases">
        <title>The draft genome of Zobellella sp. 59N8.</title>
        <authorList>
            <person name="Liu L."/>
            <person name="Li L."/>
            <person name="Zhang X."/>
            <person name="Liang L."/>
            <person name="Wang T."/>
        </authorList>
    </citation>
    <scope>NUCLEOTIDE SEQUENCE [LARGE SCALE GENOMIC DNA]</scope>
    <source>
        <strain evidence="2 3">59N8</strain>
    </source>
</reference>
<dbReference type="Gene3D" id="3.40.50.80">
    <property type="entry name" value="Nucleotide-binding domain of ferredoxin-NADP reductase (FNR) module"/>
    <property type="match status" value="1"/>
</dbReference>
<feature type="domain" description="FAD-binding FR-type" evidence="1">
    <location>
        <begin position="1"/>
        <end position="103"/>
    </location>
</feature>
<organism evidence="2 3">
    <name type="scientific">Zobellella endophytica</name>
    <dbReference type="NCBI Taxonomy" id="2116700"/>
    <lineage>
        <taxon>Bacteria</taxon>
        <taxon>Pseudomonadati</taxon>
        <taxon>Pseudomonadota</taxon>
        <taxon>Gammaproteobacteria</taxon>
        <taxon>Aeromonadales</taxon>
        <taxon>Aeromonadaceae</taxon>
        <taxon>Zobellella</taxon>
    </lineage>
</organism>
<dbReference type="OrthoDB" id="9806195at2"/>